<sequence length="220" mass="24146">MRITILTSVAFLSGAVGTGGTFAITTGNTSPVADEKPAPPSKDKPQSGDWLPELKRGLIPLPPSAFPDIVPPKPAKNEADSKRYLEQLAKSCPRLCGKIPLKIEDGDDTLRKLMKARLHQGILSLGGYQEGQAIAGIDPSGVAEYQACLEDVLQASRELWGKQPKEFVPWLEELLVEAKAYEQYTIRRVEAGAIRFQSQSIATRNRLKLEAELWKAKNPK</sequence>
<dbReference type="RefSeq" id="WP_210652061.1">
    <property type="nucleotide sequence ID" value="NZ_JAGKQQ010000001.1"/>
</dbReference>
<gene>
    <name evidence="2" type="ORF">J8F10_01660</name>
</gene>
<organism evidence="2 3">
    <name type="scientific">Gemmata palustris</name>
    <dbReference type="NCBI Taxonomy" id="2822762"/>
    <lineage>
        <taxon>Bacteria</taxon>
        <taxon>Pseudomonadati</taxon>
        <taxon>Planctomycetota</taxon>
        <taxon>Planctomycetia</taxon>
        <taxon>Gemmatales</taxon>
        <taxon>Gemmataceae</taxon>
        <taxon>Gemmata</taxon>
    </lineage>
</organism>
<feature type="region of interest" description="Disordered" evidence="1">
    <location>
        <begin position="26"/>
        <end position="50"/>
    </location>
</feature>
<proteinExistence type="predicted"/>
<comment type="caution">
    <text evidence="2">The sequence shown here is derived from an EMBL/GenBank/DDBJ whole genome shotgun (WGS) entry which is preliminary data.</text>
</comment>
<accession>A0ABS5BJX2</accession>
<reference evidence="2 3" key="1">
    <citation type="submission" date="2021-04" db="EMBL/GenBank/DDBJ databases">
        <authorList>
            <person name="Ivanova A."/>
        </authorList>
    </citation>
    <scope>NUCLEOTIDE SEQUENCE [LARGE SCALE GENOMIC DNA]</scope>
    <source>
        <strain evidence="2 3">G18</strain>
    </source>
</reference>
<name>A0ABS5BJX2_9BACT</name>
<evidence type="ECO:0000313" key="3">
    <source>
        <dbReference type="Proteomes" id="UP000676565"/>
    </source>
</evidence>
<evidence type="ECO:0000256" key="1">
    <source>
        <dbReference type="SAM" id="MobiDB-lite"/>
    </source>
</evidence>
<evidence type="ECO:0000313" key="2">
    <source>
        <dbReference type="EMBL" id="MBP3954004.1"/>
    </source>
</evidence>
<dbReference type="Proteomes" id="UP000676565">
    <property type="component" value="Unassembled WGS sequence"/>
</dbReference>
<feature type="compositionally biased region" description="Basic and acidic residues" evidence="1">
    <location>
        <begin position="33"/>
        <end position="50"/>
    </location>
</feature>
<keyword evidence="3" id="KW-1185">Reference proteome</keyword>
<protein>
    <submittedName>
        <fullName evidence="2">Uncharacterized protein</fullName>
    </submittedName>
</protein>
<dbReference type="EMBL" id="JAGKQQ010000001">
    <property type="protein sequence ID" value="MBP3954004.1"/>
    <property type="molecule type" value="Genomic_DNA"/>
</dbReference>